<accession>A0ABU3ZQ63</accession>
<comment type="caution">
    <text evidence="12">The sequence shown here is derived from an EMBL/GenBank/DDBJ whole genome shotgun (WGS) entry which is preliminary data.</text>
</comment>
<keyword evidence="4" id="KW-0479">Metal-binding</keyword>
<keyword evidence="9 10" id="KW-0131">Cell cycle</keyword>
<comment type="function">
    <text evidence="10">Necessary for normal cell division and for the maintenance of normal septation.</text>
</comment>
<proteinExistence type="inferred from homology"/>
<protein>
    <recommendedName>
        <fullName evidence="10">Probable GTP-binding protein EngB</fullName>
    </recommendedName>
</protein>
<organism evidence="12 13">
    <name type="scientific">Photobacterium rosenbergii</name>
    <dbReference type="NCBI Taxonomy" id="294936"/>
    <lineage>
        <taxon>Bacteria</taxon>
        <taxon>Pseudomonadati</taxon>
        <taxon>Pseudomonadota</taxon>
        <taxon>Gammaproteobacteria</taxon>
        <taxon>Vibrionales</taxon>
        <taxon>Vibrionaceae</taxon>
        <taxon>Photobacterium</taxon>
    </lineage>
</organism>
<dbReference type="SUPFAM" id="SSF52540">
    <property type="entry name" value="P-loop containing nucleoside triphosphate hydrolases"/>
    <property type="match status" value="1"/>
</dbReference>
<dbReference type="Gene3D" id="3.40.50.300">
    <property type="entry name" value="P-loop containing nucleotide triphosphate hydrolases"/>
    <property type="match status" value="1"/>
</dbReference>
<dbReference type="NCBIfam" id="TIGR03598">
    <property type="entry name" value="GTPase_YsxC"/>
    <property type="match status" value="1"/>
</dbReference>
<gene>
    <name evidence="12" type="primary">yihA</name>
    <name evidence="10" type="synonym">engB</name>
    <name evidence="12" type="ORF">R2X38_24975</name>
</gene>
<keyword evidence="3 10" id="KW-0132">Cell division</keyword>
<keyword evidence="13" id="KW-1185">Reference proteome</keyword>
<reference evidence="12 13" key="1">
    <citation type="submission" date="2023-10" db="EMBL/GenBank/DDBJ databases">
        <title>Marine bacteria isolated from horseshoe crab.</title>
        <authorList>
            <person name="Cheng T.H."/>
        </authorList>
    </citation>
    <scope>NUCLEOTIDE SEQUENCE [LARGE SCALE GENOMIC DNA]</scope>
    <source>
        <strain evidence="12 13">HSC6</strain>
    </source>
</reference>
<dbReference type="PANTHER" id="PTHR11649">
    <property type="entry name" value="MSS1/TRME-RELATED GTP-BINDING PROTEIN"/>
    <property type="match status" value="1"/>
</dbReference>
<feature type="domain" description="EngB-type G" evidence="11">
    <location>
        <begin position="26"/>
        <end position="200"/>
    </location>
</feature>
<evidence type="ECO:0000256" key="7">
    <source>
        <dbReference type="ARBA" id="ARBA00023134"/>
    </source>
</evidence>
<evidence type="ECO:0000256" key="8">
    <source>
        <dbReference type="ARBA" id="ARBA00023210"/>
    </source>
</evidence>
<name>A0ABU3ZQ63_9GAMM</name>
<keyword evidence="6" id="KW-0460">Magnesium</keyword>
<evidence type="ECO:0000313" key="13">
    <source>
        <dbReference type="Proteomes" id="UP001186452"/>
    </source>
</evidence>
<dbReference type="InterPro" id="IPR030393">
    <property type="entry name" value="G_ENGB_dom"/>
</dbReference>
<evidence type="ECO:0000256" key="1">
    <source>
        <dbReference type="ARBA" id="ARBA00001946"/>
    </source>
</evidence>
<dbReference type="InterPro" id="IPR019987">
    <property type="entry name" value="GTP-bd_ribosome_bio_YsxC"/>
</dbReference>
<evidence type="ECO:0000256" key="5">
    <source>
        <dbReference type="ARBA" id="ARBA00022741"/>
    </source>
</evidence>
<comment type="similarity">
    <text evidence="2 10">Belongs to the TRAFAC class TrmE-Era-EngA-EngB-Septin-like GTPase superfamily. EngB GTPase family.</text>
</comment>
<keyword evidence="8 10" id="KW-0717">Septation</keyword>
<dbReference type="HAMAP" id="MF_00321">
    <property type="entry name" value="GTPase_EngB"/>
    <property type="match status" value="1"/>
</dbReference>
<evidence type="ECO:0000313" key="12">
    <source>
        <dbReference type="EMBL" id="MDV5172259.1"/>
    </source>
</evidence>
<dbReference type="PANTHER" id="PTHR11649:SF13">
    <property type="entry name" value="ENGB-TYPE G DOMAIN-CONTAINING PROTEIN"/>
    <property type="match status" value="1"/>
</dbReference>
<dbReference type="Pfam" id="PF01926">
    <property type="entry name" value="MMR_HSR1"/>
    <property type="match status" value="1"/>
</dbReference>
<sequence>MNQPLNYRNTGFITSAPTIRHLPNDTGVEIAFAGRSNAGKSSALNRITDQKSLARTSKTPGRTQLINMFEVVPGCNLIDLPGYGYAQVPLEMKLKWQESLGEYLQKRECLQGLVVLMDIRHPLKDLDQQMIMWAIESRLPVLVLLTKADKLKSGARKQQLMKVRDNVKTFGGDVQVEAFSSLKGIGVDQVRRKLDEWFAPELERQLAMLEEDEAQDEE</sequence>
<evidence type="ECO:0000256" key="10">
    <source>
        <dbReference type="HAMAP-Rule" id="MF_00321"/>
    </source>
</evidence>
<dbReference type="Proteomes" id="UP001186452">
    <property type="component" value="Unassembled WGS sequence"/>
</dbReference>
<evidence type="ECO:0000256" key="3">
    <source>
        <dbReference type="ARBA" id="ARBA00022618"/>
    </source>
</evidence>
<comment type="cofactor">
    <cofactor evidence="1">
        <name>Mg(2+)</name>
        <dbReference type="ChEBI" id="CHEBI:18420"/>
    </cofactor>
</comment>
<dbReference type="CDD" id="cd01876">
    <property type="entry name" value="YihA_EngB"/>
    <property type="match status" value="1"/>
</dbReference>
<evidence type="ECO:0000256" key="6">
    <source>
        <dbReference type="ARBA" id="ARBA00022842"/>
    </source>
</evidence>
<evidence type="ECO:0000256" key="2">
    <source>
        <dbReference type="ARBA" id="ARBA00009638"/>
    </source>
</evidence>
<evidence type="ECO:0000256" key="4">
    <source>
        <dbReference type="ARBA" id="ARBA00022723"/>
    </source>
</evidence>
<keyword evidence="7 10" id="KW-0342">GTP-binding</keyword>
<dbReference type="EMBL" id="JAWJZI010000026">
    <property type="protein sequence ID" value="MDV5172259.1"/>
    <property type="molecule type" value="Genomic_DNA"/>
</dbReference>
<evidence type="ECO:0000256" key="9">
    <source>
        <dbReference type="ARBA" id="ARBA00023306"/>
    </source>
</evidence>
<dbReference type="InterPro" id="IPR006073">
    <property type="entry name" value="GTP-bd"/>
</dbReference>
<dbReference type="RefSeq" id="WP_317525051.1">
    <property type="nucleotide sequence ID" value="NZ_JAWJZI010000026.1"/>
</dbReference>
<dbReference type="InterPro" id="IPR027417">
    <property type="entry name" value="P-loop_NTPase"/>
</dbReference>
<evidence type="ECO:0000259" key="11">
    <source>
        <dbReference type="PROSITE" id="PS51706"/>
    </source>
</evidence>
<keyword evidence="5 10" id="KW-0547">Nucleotide-binding</keyword>
<dbReference type="PROSITE" id="PS51706">
    <property type="entry name" value="G_ENGB"/>
    <property type="match status" value="1"/>
</dbReference>